<dbReference type="EMBL" id="CP001734">
    <property type="protein sequence ID" value="ACV68570.1"/>
    <property type="molecule type" value="Genomic_DNA"/>
</dbReference>
<reference evidence="2" key="1">
    <citation type="submission" date="2009-09" db="EMBL/GenBank/DDBJ databases">
        <title>The complete chromosome of Desulfohalobium retbaense DSM 5692.</title>
        <authorList>
            <consortium name="US DOE Joint Genome Institute (JGI-PGF)"/>
            <person name="Lucas S."/>
            <person name="Copeland A."/>
            <person name="Lapidus A."/>
            <person name="Glavina del Rio T."/>
            <person name="Dalin E."/>
            <person name="Tice H."/>
            <person name="Bruce D."/>
            <person name="Goodwin L."/>
            <person name="Pitluck S."/>
            <person name="Kyrpides N."/>
            <person name="Mavromatis K."/>
            <person name="Ivanova N."/>
            <person name="Mikhailova N."/>
            <person name="Munk A.C."/>
            <person name="Brettin T."/>
            <person name="Detter J.C."/>
            <person name="Han C."/>
            <person name="Tapia R."/>
            <person name="Larimer F."/>
            <person name="Land M."/>
            <person name="Hauser L."/>
            <person name="Markowitz V."/>
            <person name="Cheng J.-F."/>
            <person name="Hugenholtz P."/>
            <person name="Woyke T."/>
            <person name="Wu D."/>
            <person name="Spring S."/>
            <person name="Klenk H.-P."/>
            <person name="Eisen J.A."/>
        </authorList>
    </citation>
    <scope>NUCLEOTIDE SEQUENCE [LARGE SCALE GENOMIC DNA]</scope>
    <source>
        <strain evidence="2">DSM 5692</strain>
    </source>
</reference>
<gene>
    <name evidence="1" type="ordered locus">Dret_1282</name>
</gene>
<dbReference type="RefSeq" id="WP_015751717.1">
    <property type="nucleotide sequence ID" value="NC_013223.1"/>
</dbReference>
<name>C8X2C3_DESRD</name>
<proteinExistence type="predicted"/>
<dbReference type="OrthoDB" id="5459177at2"/>
<dbReference type="HOGENOM" id="CLU_2751184_0_0_7"/>
<dbReference type="GO" id="GO:0003677">
    <property type="term" value="F:DNA binding"/>
    <property type="evidence" value="ECO:0007669"/>
    <property type="project" value="UniProtKB-KW"/>
</dbReference>
<protein>
    <submittedName>
        <fullName evidence="1">DNA-binding protein</fullName>
    </submittedName>
</protein>
<reference evidence="1 2" key="2">
    <citation type="journal article" date="2010" name="Stand. Genomic Sci.">
        <title>Complete genome sequence of Desulfohalobium retbaense type strain (HR(100)).</title>
        <authorList>
            <person name="Spring S."/>
            <person name="Nolan M."/>
            <person name="Lapidus A."/>
            <person name="Glavina Del Rio T."/>
            <person name="Copeland A."/>
            <person name="Tice H."/>
            <person name="Cheng J.F."/>
            <person name="Lucas S."/>
            <person name="Land M."/>
            <person name="Chen F."/>
            <person name="Bruce D."/>
            <person name="Goodwin L."/>
            <person name="Pitluck S."/>
            <person name="Ivanova N."/>
            <person name="Mavromatis K."/>
            <person name="Mikhailova N."/>
            <person name="Pati A."/>
            <person name="Chen A."/>
            <person name="Palaniappan K."/>
            <person name="Hauser L."/>
            <person name="Chang Y.J."/>
            <person name="Jeffries C.D."/>
            <person name="Munk C."/>
            <person name="Kiss H."/>
            <person name="Chain P."/>
            <person name="Han C."/>
            <person name="Brettin T."/>
            <person name="Detter J.C."/>
            <person name="Schuler E."/>
            <person name="Goker M."/>
            <person name="Rohde M."/>
            <person name="Bristow J."/>
            <person name="Eisen J.A."/>
            <person name="Markowitz V."/>
            <person name="Hugenholtz P."/>
            <person name="Kyrpides N.C."/>
            <person name="Klenk H.P."/>
        </authorList>
    </citation>
    <scope>NUCLEOTIDE SEQUENCE [LARGE SCALE GENOMIC DNA]</scope>
    <source>
        <strain evidence="1 2">DSM 5692</strain>
    </source>
</reference>
<dbReference type="AlphaFoldDB" id="C8X2C3"/>
<dbReference type="KEGG" id="drt:Dret_1282"/>
<organism evidence="1 2">
    <name type="scientific">Desulfohalobium retbaense (strain ATCC 49708 / DSM 5692 / JCM 16813 / HR100)</name>
    <dbReference type="NCBI Taxonomy" id="485915"/>
    <lineage>
        <taxon>Bacteria</taxon>
        <taxon>Pseudomonadati</taxon>
        <taxon>Thermodesulfobacteriota</taxon>
        <taxon>Desulfovibrionia</taxon>
        <taxon>Desulfovibrionales</taxon>
        <taxon>Desulfohalobiaceae</taxon>
        <taxon>Desulfohalobium</taxon>
    </lineage>
</organism>
<evidence type="ECO:0000313" key="1">
    <source>
        <dbReference type="EMBL" id="ACV68570.1"/>
    </source>
</evidence>
<sequence length="77" mass="8871">MRFLEYLTQAGYIPFAGAVAPEVYDFFRCPHPERAKWYIHHGQNSFQCVGCREQCETDDPSGFQCLLPLAWEELAGK</sequence>
<dbReference type="Proteomes" id="UP000001052">
    <property type="component" value="Chromosome"/>
</dbReference>
<accession>C8X2C3</accession>
<dbReference type="eggNOG" id="ENOG502ZRU8">
    <property type="taxonomic scope" value="Bacteria"/>
</dbReference>
<keyword evidence="2" id="KW-1185">Reference proteome</keyword>
<evidence type="ECO:0000313" key="2">
    <source>
        <dbReference type="Proteomes" id="UP000001052"/>
    </source>
</evidence>
<keyword evidence="1" id="KW-0238">DNA-binding</keyword>